<feature type="domain" description="CHAT" evidence="1">
    <location>
        <begin position="626"/>
        <end position="846"/>
    </location>
</feature>
<dbReference type="AlphaFoldDB" id="A0A285VJ20"/>
<dbReference type="Pfam" id="PF12770">
    <property type="entry name" value="CHAT"/>
    <property type="match status" value="1"/>
</dbReference>
<dbReference type="Proteomes" id="UP000219688">
    <property type="component" value="Unassembled WGS sequence"/>
</dbReference>
<dbReference type="InterPro" id="IPR024983">
    <property type="entry name" value="CHAT_dom"/>
</dbReference>
<dbReference type="SUPFAM" id="SSF48452">
    <property type="entry name" value="TPR-like"/>
    <property type="match status" value="1"/>
</dbReference>
<accession>A0A285VJ20</accession>
<dbReference type="EMBL" id="OBQK01000001">
    <property type="protein sequence ID" value="SOC52541.1"/>
    <property type="molecule type" value="Genomic_DNA"/>
</dbReference>
<gene>
    <name evidence="2" type="ORF">SAMN05421879_101657</name>
</gene>
<protein>
    <submittedName>
        <fullName evidence="2">CHAT domain-containing protein</fullName>
    </submittedName>
</protein>
<dbReference type="RefSeq" id="WP_141401403.1">
    <property type="nucleotide sequence ID" value="NZ_OBQK01000001.1"/>
</dbReference>
<dbReference type="InterPro" id="IPR011990">
    <property type="entry name" value="TPR-like_helical_dom_sf"/>
</dbReference>
<sequence length="871" mass="90374">MTSGTRTSQVGAPVPPGVTELFERGRQANSAGRPALGERLLRQALSELDHAGVGDRPEVVGFRVDEHFPSVGGGPADALEARVRVLLSLSTAVVDGGGPAPAVRLAHQALTRAGRTAEGVRPALVALCHAQLATLHGRAGRLRTALAELDLAAAGRDRLGPREKFGLLLSSGALRMEVPDAGGAAAEFAAAAQLAAEHGLPAQEFMALHNLGSAAALEGDLPKALSLMLKADRLPTDVSRAVAWHGRALVLLEAGLVTEAVELLERATAEALEDGQRLEAGHCLNDQALGELLLGEPEAAVATAGRAAQTLAGGGAPGLRRRASLVELSARLRTGSAPGRVASRCVRLAEEFDRDGDNVAADLARLLAAEALTARGRHTEAVGLLDASAELTRVGSLSTRMRTRAVLAAADRSRGDVAAARRHVRAALRDLSAALSASASLELRSVTLTHATGLSRLDLELAGENPAARLRAVERWREVAWRVPEVRPPADPELARRVTNLRHLRQQAREDPQQAGRLRERLRSLERQVAAASWAAAGGSGTERAHVPLARVREALAARAATGVGLVEHRSHLAAVVVLRRRTRWVDLGPAAPVREAVQRLAADLEARARVGTGPMVNAVDAALRASARAVDDLLLRPLGVDGRLVVAPVPALAGLAWGVLPSRAGLPTTVAPSLGTWVRGTRSVSAPQAQVIAGPGLPGARQECAAVGAVWGTPAPTALASAEDLAGSLSRGDLTHVAAHGSHRSDSPLFSSLWLEDGPVFLADLERVERTASHVVVSACEAGRAHARGGDASLGLASGLLALGVPSVVASPCRVPDSTAAALMPRYHRLLADGHEVDEALALAASSCDLPLAGAFVAWGSPWSVRPDGA</sequence>
<name>A0A285VJ20_9MICO</name>
<reference evidence="3" key="1">
    <citation type="submission" date="2017-08" db="EMBL/GenBank/DDBJ databases">
        <authorList>
            <person name="Varghese N."/>
            <person name="Submissions S."/>
        </authorList>
    </citation>
    <scope>NUCLEOTIDE SEQUENCE [LARGE SCALE GENOMIC DNA]</scope>
    <source>
        <strain evidence="3">USBA17B2</strain>
    </source>
</reference>
<evidence type="ECO:0000259" key="1">
    <source>
        <dbReference type="Pfam" id="PF12770"/>
    </source>
</evidence>
<evidence type="ECO:0000313" key="2">
    <source>
        <dbReference type="EMBL" id="SOC52541.1"/>
    </source>
</evidence>
<dbReference type="Gene3D" id="1.25.40.10">
    <property type="entry name" value="Tetratricopeptide repeat domain"/>
    <property type="match status" value="1"/>
</dbReference>
<evidence type="ECO:0000313" key="3">
    <source>
        <dbReference type="Proteomes" id="UP000219688"/>
    </source>
</evidence>
<organism evidence="2 3">
    <name type="scientific">Ornithinimicrobium cerasi</name>
    <dbReference type="NCBI Taxonomy" id="2248773"/>
    <lineage>
        <taxon>Bacteria</taxon>
        <taxon>Bacillati</taxon>
        <taxon>Actinomycetota</taxon>
        <taxon>Actinomycetes</taxon>
        <taxon>Micrococcales</taxon>
        <taxon>Ornithinimicrobiaceae</taxon>
        <taxon>Ornithinimicrobium</taxon>
    </lineage>
</organism>
<keyword evidence="3" id="KW-1185">Reference proteome</keyword>
<proteinExistence type="predicted"/>